<dbReference type="OrthoDB" id="406096at2759"/>
<dbReference type="Proteomes" id="UP000663880">
    <property type="component" value="Unassembled WGS sequence"/>
</dbReference>
<evidence type="ECO:0000313" key="6">
    <source>
        <dbReference type="Proteomes" id="UP000663880"/>
    </source>
</evidence>
<reference evidence="5" key="1">
    <citation type="submission" date="2021-02" db="EMBL/GenBank/DDBJ databases">
        <authorList>
            <person name="Steward A R."/>
        </authorList>
    </citation>
    <scope>NUCLEOTIDE SEQUENCE</scope>
</reference>
<name>A0A821NUK1_9NEOP</name>
<keyword evidence="2" id="KW-0768">Sushi</keyword>
<evidence type="ECO:0000259" key="4">
    <source>
        <dbReference type="PROSITE" id="PS50923"/>
    </source>
</evidence>
<feature type="chain" id="PRO_5032280936" description="Sushi domain-containing protein" evidence="3">
    <location>
        <begin position="19"/>
        <end position="351"/>
    </location>
</feature>
<evidence type="ECO:0000256" key="1">
    <source>
        <dbReference type="ARBA" id="ARBA00023157"/>
    </source>
</evidence>
<feature type="signal peptide" evidence="3">
    <location>
        <begin position="1"/>
        <end position="18"/>
    </location>
</feature>
<keyword evidence="6" id="KW-1185">Reference proteome</keyword>
<dbReference type="InterPro" id="IPR000436">
    <property type="entry name" value="Sushi_SCR_CCP_dom"/>
</dbReference>
<evidence type="ECO:0000313" key="5">
    <source>
        <dbReference type="EMBL" id="CAF4791045.1"/>
    </source>
</evidence>
<proteinExistence type="predicted"/>
<feature type="domain" description="Sushi" evidence="4">
    <location>
        <begin position="229"/>
        <end position="281"/>
    </location>
</feature>
<comment type="caution">
    <text evidence="5">The sequence shown here is derived from an EMBL/GenBank/DDBJ whole genome shotgun (WGS) entry which is preliminary data.</text>
</comment>
<keyword evidence="3" id="KW-0732">Signal</keyword>
<evidence type="ECO:0000256" key="3">
    <source>
        <dbReference type="SAM" id="SignalP"/>
    </source>
</evidence>
<dbReference type="SMART" id="SM00032">
    <property type="entry name" value="CCP"/>
    <property type="match status" value="2"/>
</dbReference>
<evidence type="ECO:0000256" key="2">
    <source>
        <dbReference type="PROSITE-ProRule" id="PRU00302"/>
    </source>
</evidence>
<dbReference type="AlphaFoldDB" id="A0A821NUK1"/>
<protein>
    <recommendedName>
        <fullName evidence="4">Sushi domain-containing protein</fullName>
    </recommendedName>
</protein>
<keyword evidence="1" id="KW-1015">Disulfide bond</keyword>
<sequence length="351" mass="40724">MYFPSVILIFTLLGSVTLHLTEIDFNRIRQLPNEFSPTYNSNNRRSITHNLYRKKNYDDNKKYDIHSRKQTMENEVIQTHQPREDPRLFYQTDSYLREVQDHNHEITYIYPGREVVNAEEEYRRPRRLRKMVKSLTLNSDDHSLCIQCPHDRTLIAKAGLDKVVLQSPRLLSCNGRTASREVRFVTMYGPNFGALLHQGSYVIVGKIMYNSQVLQMCKMQVHVILQSPRKCPLPNILQAHCNNDYECSFTCQDPNLDLQGPRALVCGKDWNWEGTLPICKGRKWCVPQEPPEHGRISCKGIAVENGPGLSEGSRCRVRCRLGWKAKHTATVCRRGSWNHELTCQPRQKITV</sequence>
<comment type="caution">
    <text evidence="2">Lacks conserved residue(s) required for the propagation of feature annotation.</text>
</comment>
<organism evidence="5 6">
    <name type="scientific">Pieris macdunnoughi</name>
    <dbReference type="NCBI Taxonomy" id="345717"/>
    <lineage>
        <taxon>Eukaryota</taxon>
        <taxon>Metazoa</taxon>
        <taxon>Ecdysozoa</taxon>
        <taxon>Arthropoda</taxon>
        <taxon>Hexapoda</taxon>
        <taxon>Insecta</taxon>
        <taxon>Pterygota</taxon>
        <taxon>Neoptera</taxon>
        <taxon>Endopterygota</taxon>
        <taxon>Lepidoptera</taxon>
        <taxon>Glossata</taxon>
        <taxon>Ditrysia</taxon>
        <taxon>Papilionoidea</taxon>
        <taxon>Pieridae</taxon>
        <taxon>Pierinae</taxon>
        <taxon>Pieris</taxon>
    </lineage>
</organism>
<gene>
    <name evidence="5" type="ORF">PMACD_LOCUS2899</name>
</gene>
<accession>A0A821NUK1</accession>
<dbReference type="PROSITE" id="PS50923">
    <property type="entry name" value="SUSHI"/>
    <property type="match status" value="1"/>
</dbReference>
<dbReference type="EMBL" id="CAJOBZ010000005">
    <property type="protein sequence ID" value="CAF4791045.1"/>
    <property type="molecule type" value="Genomic_DNA"/>
</dbReference>